<dbReference type="PANTHER" id="PTHR13239">
    <property type="entry name" value="PROTEIN REQUIRED FOR HYPHAL ANASTOMOSIS HAM-2"/>
    <property type="match status" value="1"/>
</dbReference>
<organism evidence="4 5">
    <name type="scientific">Cryptococcus amylolentus CBS 6039</name>
    <dbReference type="NCBI Taxonomy" id="1295533"/>
    <lineage>
        <taxon>Eukaryota</taxon>
        <taxon>Fungi</taxon>
        <taxon>Dikarya</taxon>
        <taxon>Basidiomycota</taxon>
        <taxon>Agaricomycotina</taxon>
        <taxon>Tremellomycetes</taxon>
        <taxon>Tremellales</taxon>
        <taxon>Cryptococcaceae</taxon>
        <taxon>Cryptococcus</taxon>
    </lineage>
</organism>
<dbReference type="Pfam" id="PF11882">
    <property type="entry name" value="DUF3402"/>
    <property type="match status" value="2"/>
</dbReference>
<dbReference type="InterPro" id="IPR040185">
    <property type="entry name" value="Far11/STRP"/>
</dbReference>
<reference evidence="4 5" key="1">
    <citation type="submission" date="2016-06" db="EMBL/GenBank/DDBJ databases">
        <title>Evolution of pathogenesis and genome organization in the Tremellales.</title>
        <authorList>
            <person name="Cuomo C."/>
            <person name="Litvintseva A."/>
            <person name="Heitman J."/>
            <person name="Chen Y."/>
            <person name="Sun S."/>
            <person name="Springer D."/>
            <person name="Dromer F."/>
            <person name="Young S."/>
            <person name="Zeng Q."/>
            <person name="Chapman S."/>
            <person name="Gujja S."/>
            <person name="Saif S."/>
            <person name="Birren B."/>
        </authorList>
    </citation>
    <scope>NUCLEOTIDE SEQUENCE [LARGE SCALE GENOMIC DNA]</scope>
    <source>
        <strain evidence="4 5">CBS 6039</strain>
    </source>
</reference>
<feature type="compositionally biased region" description="Basic and acidic residues" evidence="1">
    <location>
        <begin position="953"/>
        <end position="964"/>
    </location>
</feature>
<dbReference type="SMART" id="SM01293">
    <property type="entry name" value="DUF3402"/>
    <property type="match status" value="1"/>
</dbReference>
<feature type="compositionally biased region" description="Low complexity" evidence="1">
    <location>
        <begin position="368"/>
        <end position="382"/>
    </location>
</feature>
<gene>
    <name evidence="4" type="ORF">L202_03892</name>
</gene>
<feature type="compositionally biased region" description="Low complexity" evidence="1">
    <location>
        <begin position="1134"/>
        <end position="1143"/>
    </location>
</feature>
<protein>
    <recommendedName>
        <fullName evidence="6">Far11/STRP C-terminal domain-containing protein</fullName>
    </recommendedName>
</protein>
<dbReference type="STRING" id="1295533.A0A1E3HUN5"/>
<evidence type="ECO:0000259" key="2">
    <source>
        <dbReference type="SMART" id="SM01292"/>
    </source>
</evidence>
<dbReference type="Proteomes" id="UP000094065">
    <property type="component" value="Unassembled WGS sequence"/>
</dbReference>
<accession>A0A1E3HUN5</accession>
<dbReference type="GO" id="GO:0007010">
    <property type="term" value="P:cytoskeleton organization"/>
    <property type="evidence" value="ECO:0007669"/>
    <property type="project" value="TreeGrafter"/>
</dbReference>
<evidence type="ECO:0000259" key="3">
    <source>
        <dbReference type="SMART" id="SM01293"/>
    </source>
</evidence>
<feature type="non-terminal residue" evidence="4">
    <location>
        <position position="1"/>
    </location>
</feature>
<feature type="region of interest" description="Disordered" evidence="1">
    <location>
        <begin position="1067"/>
        <end position="1200"/>
    </location>
</feature>
<feature type="compositionally biased region" description="Basic and acidic residues" evidence="1">
    <location>
        <begin position="1178"/>
        <end position="1189"/>
    </location>
</feature>
<feature type="region of interest" description="Disordered" evidence="1">
    <location>
        <begin position="628"/>
        <end position="650"/>
    </location>
</feature>
<feature type="compositionally biased region" description="Basic and acidic residues" evidence="1">
    <location>
        <begin position="745"/>
        <end position="756"/>
    </location>
</feature>
<feature type="region of interest" description="Disordered" evidence="1">
    <location>
        <begin position="367"/>
        <end position="467"/>
    </location>
</feature>
<dbReference type="RefSeq" id="XP_018994877.1">
    <property type="nucleotide sequence ID" value="XM_019137851.1"/>
</dbReference>
<feature type="region of interest" description="Disordered" evidence="1">
    <location>
        <begin position="900"/>
        <end position="974"/>
    </location>
</feature>
<comment type="caution">
    <text evidence="4">The sequence shown here is derived from an EMBL/GenBank/DDBJ whole genome shotgun (WGS) entry which is preliminary data.</text>
</comment>
<dbReference type="InterPro" id="IPR021819">
    <property type="entry name" value="Far11/STRP_C"/>
</dbReference>
<evidence type="ECO:0000256" key="1">
    <source>
        <dbReference type="SAM" id="MobiDB-lite"/>
    </source>
</evidence>
<dbReference type="SMART" id="SM01292">
    <property type="entry name" value="N1221"/>
    <property type="match status" value="1"/>
</dbReference>
<feature type="compositionally biased region" description="Pro residues" evidence="1">
    <location>
        <begin position="437"/>
        <end position="447"/>
    </location>
</feature>
<feature type="region of interest" description="Disordered" evidence="1">
    <location>
        <begin position="221"/>
        <end position="243"/>
    </location>
</feature>
<feature type="compositionally biased region" description="Acidic residues" evidence="1">
    <location>
        <begin position="1190"/>
        <end position="1200"/>
    </location>
</feature>
<feature type="domain" description="Far11/STRP N-terminal" evidence="2">
    <location>
        <begin position="95"/>
        <end position="383"/>
    </location>
</feature>
<dbReference type="AlphaFoldDB" id="A0A1E3HUN5"/>
<dbReference type="InterPro" id="IPR012486">
    <property type="entry name" value="Far11/STRP_N"/>
</dbReference>
<evidence type="ECO:0008006" key="6">
    <source>
        <dbReference type="Google" id="ProtNLM"/>
    </source>
</evidence>
<feature type="region of interest" description="Disordered" evidence="1">
    <location>
        <begin position="1"/>
        <end position="60"/>
    </location>
</feature>
<sequence>MSGRPVFGGMFDMMRKGAAPSNEPAAEGESGQGGQAQGQQQPNPPTTGFRMGMPLQGFTNRPRAPAMIMKREGEDGLSIGLDQRPFGQQEKKAKLPQFDFRYDDTDTLMNELEEFYPYVEMSDIGTNAQTFKESFDGDWTEAKLSVRKSYIELQLEHFESPNQQIRRLAQGRLLYLLQGCFEETTSPEMQLHWVIENAKAVRAVDGVSTIVYGLRDASRRYNSSSEEKDKPSSGALPSGTVPAQVDPYDDHSAELMDLLAMLYFVVEVLRTDDTFGDELMAITPSLPLILFQMISTLRDKIPRGYPVKKVLLLLWKTLLACLGGMREVQQAMALSRESAGLDPNTKYFTKASPIDIANWRRDTSTKYPTFAPPTTSSSSFPSDYSVPHEKLAEGIRPIPPRPNYHSTELPPTLPRAYPPASQGQGEAGYAGNMMPGTPAPSPPPSPAPMVQGPGPQQKKKQQYQTDPSRPFVFPYSHTSGATPLGLVPFAISEADRLYHRHEYISLGLLQMWETREEYIREERGLGRKGLIGFTNGYDGDEEEDEEEVEAMVREWKYEQEEMECESAGDREGARKARERRMASKRLRRVDEIHKKTLPIMHSCMIALLKLLLATVTSPGAGGVNLQNSNLPPGLHSPTQEMPPTDKGTAPATQEEIDISRHREITSKAVSAIIILLLKWFKASHILKFHLLTQMLFDSNCVLLLLKMFGLTEITPVITARNEIEELNFFNYCYLNHSRNPPTNHDPAELRHDRRPSPNDPTPEGAEFSSDYSWRNFFSTINFLKVMQKVTKHRSHRTFVMSSYKSWQILKRMLKVNHPMMQLQILKLIKSQMPWCGRKWRQAAGNMKVITSIYLNCRPELRDDWLAGTDQDTELEDSMPQDNALRTLVSFYNMRLYTPPTPLSPDASSHARRQSTSHNPIFEDPVLNTSQTHFGPGQPQHRRSDSTSGQSTGSEHDVFPPRKSDSPAGAGAGGSYNPDEMIEFWLHEYEDVLGEVFGVEGENEVLHEFGLASGMASLGIGKGDDDDDAQTPGVEDRAWSRLNEIMRGGNEEDISDSESVVSVGELGDEARMGGTGFGGNREGEEEGEEVADDGKSRVGMGQGRRRSGAGENTWEHMSPTLALLPRSPIERRRSSSGGSPLRPIVPTSPLNLDPFGHNDVFDEEEEFEVDPRGPMPIKMDTRDHEEREGGAVDEVEYTYGE</sequence>
<dbReference type="EMBL" id="AWGJ01000005">
    <property type="protein sequence ID" value="ODN80030.1"/>
    <property type="molecule type" value="Genomic_DNA"/>
</dbReference>
<dbReference type="PANTHER" id="PTHR13239:SF4">
    <property type="entry name" value="AT25231P"/>
    <property type="match status" value="1"/>
</dbReference>
<dbReference type="Pfam" id="PF07923">
    <property type="entry name" value="N1221"/>
    <property type="match status" value="1"/>
</dbReference>
<feature type="domain" description="Far11/STRP C-terminal" evidence="3">
    <location>
        <begin position="488"/>
        <end position="988"/>
    </location>
</feature>
<feature type="compositionally biased region" description="Polar residues" evidence="1">
    <location>
        <begin position="628"/>
        <end position="641"/>
    </location>
</feature>
<dbReference type="GeneID" id="30155201"/>
<keyword evidence="5" id="KW-1185">Reference proteome</keyword>
<dbReference type="GO" id="GO:0005829">
    <property type="term" value="C:cytosol"/>
    <property type="evidence" value="ECO:0007669"/>
    <property type="project" value="TreeGrafter"/>
</dbReference>
<dbReference type="OrthoDB" id="18234at2759"/>
<evidence type="ECO:0000313" key="5">
    <source>
        <dbReference type="Proteomes" id="UP000094065"/>
    </source>
</evidence>
<name>A0A1E3HUN5_9TREE</name>
<feature type="region of interest" description="Disordered" evidence="1">
    <location>
        <begin position="742"/>
        <end position="766"/>
    </location>
</feature>
<proteinExistence type="predicted"/>
<evidence type="ECO:0000313" key="4">
    <source>
        <dbReference type="EMBL" id="ODN80030.1"/>
    </source>
</evidence>